<dbReference type="InterPro" id="IPR035404">
    <property type="entry name" value="DUF5405"/>
</dbReference>
<proteinExistence type="predicted"/>
<dbReference type="AlphaFoldDB" id="A0A077N1F6"/>
<evidence type="ECO:0000259" key="1">
    <source>
        <dbReference type="Pfam" id="PF17399"/>
    </source>
</evidence>
<dbReference type="Proteomes" id="UP000028511">
    <property type="component" value="Unassembled WGS sequence"/>
</dbReference>
<sequence length="121" mass="13541">MSELLEHNSGTQSPTHEPAIVLDPKNGVYITDTRFAVVTHEKHPGKLALLQVGTYNRSYSLVGWHDSDVSLVAELVNLHVSHIRHRVRSVDDYLNTVEVITWRCQTALNLLNPDTYGGIVV</sequence>
<dbReference type="EMBL" id="CBSW010000085">
    <property type="protein sequence ID" value="CDG95926.1"/>
    <property type="molecule type" value="Genomic_DNA"/>
</dbReference>
<dbReference type="Pfam" id="PF17399">
    <property type="entry name" value="DUF5405"/>
    <property type="match status" value="1"/>
</dbReference>
<organism evidence="2">
    <name type="scientific">Xenorhabdus bovienii str. puntauvense</name>
    <dbReference type="NCBI Taxonomy" id="1398201"/>
    <lineage>
        <taxon>Bacteria</taxon>
        <taxon>Pseudomonadati</taxon>
        <taxon>Pseudomonadota</taxon>
        <taxon>Gammaproteobacteria</taxon>
        <taxon>Enterobacterales</taxon>
        <taxon>Morganellaceae</taxon>
        <taxon>Xenorhabdus</taxon>
    </lineage>
</organism>
<comment type="caution">
    <text evidence="2">The sequence shown here is derived from an EMBL/GenBank/DDBJ whole genome shotgun (WGS) entry which is preliminary data.</text>
</comment>
<name>A0A077N1F6_XENBV</name>
<evidence type="ECO:0000313" key="2">
    <source>
        <dbReference type="EMBL" id="CDG95926.1"/>
    </source>
</evidence>
<protein>
    <recommendedName>
        <fullName evidence="1">DUF5405 domain-containing protein</fullName>
    </recommendedName>
</protein>
<gene>
    <name evidence="2" type="ORF">XBP1_1750002</name>
</gene>
<dbReference type="RefSeq" id="WP_038215729.1">
    <property type="nucleotide sequence ID" value="NZ_CAWLWN010000159.1"/>
</dbReference>
<dbReference type="HOGENOM" id="CLU_2037159_0_0_6"/>
<feature type="domain" description="DUF5405" evidence="1">
    <location>
        <begin position="22"/>
        <end position="111"/>
    </location>
</feature>
<accession>A0A077N1F6</accession>
<reference evidence="2" key="1">
    <citation type="submission" date="2013-07" db="EMBL/GenBank/DDBJ databases">
        <title>Sub-species coevolution in mutualistic symbiosis.</title>
        <authorList>
            <person name="Murfin K."/>
            <person name="Klassen J."/>
            <person name="Lee M."/>
            <person name="Forst S."/>
            <person name="Stock P."/>
            <person name="Goodrich-Blair H."/>
        </authorList>
    </citation>
    <scope>NUCLEOTIDE SEQUENCE [LARGE SCALE GENOMIC DNA]</scope>
    <source>
        <strain evidence="2">Puntauvense</strain>
    </source>
</reference>